<feature type="transmembrane region" description="Helical" evidence="1">
    <location>
        <begin position="57"/>
        <end position="78"/>
    </location>
</feature>
<protein>
    <recommendedName>
        <fullName evidence="4">Permease</fullName>
    </recommendedName>
</protein>
<keyword evidence="1" id="KW-1133">Transmembrane helix</keyword>
<evidence type="ECO:0008006" key="4">
    <source>
        <dbReference type="Google" id="ProtNLM"/>
    </source>
</evidence>
<dbReference type="InterPro" id="IPR004676">
    <property type="entry name" value="Cd-R_transporter"/>
</dbReference>
<keyword evidence="1" id="KW-0472">Membrane</keyword>
<dbReference type="RefSeq" id="WP_003669918.1">
    <property type="nucleotide sequence ID" value="NZ_GG693664.1"/>
</dbReference>
<feature type="transmembrane region" description="Helical" evidence="1">
    <location>
        <begin position="6"/>
        <end position="25"/>
    </location>
</feature>
<comment type="caution">
    <text evidence="2">The sequence shown here is derived from an EMBL/GenBank/DDBJ whole genome shotgun (WGS) entry which is preliminary data.</text>
</comment>
<evidence type="ECO:0000313" key="3">
    <source>
        <dbReference type="Proteomes" id="UP000003419"/>
    </source>
</evidence>
<dbReference type="Pfam" id="PF03596">
    <property type="entry name" value="Cad"/>
    <property type="match status" value="1"/>
</dbReference>
<sequence>MNLLAVIMIFIGLNIDTFIALLFVLRNYNYRLPIITFVTATITLWILGVVLGKGLAALFPDWITGFMGIVLIFLAVFGQNDDDNENINTGFISLFLFCLSLGGDNLAVYIPWAVNLSWLEILQIGIIFTICSVILILLGKAIISFGPIAGLLEKYGNYGSKIVYVLAGLYIIWNSHLINHLWILIS</sequence>
<gene>
    <name evidence="2" type="ORF">HMPREF0534_1958</name>
</gene>
<evidence type="ECO:0000256" key="1">
    <source>
        <dbReference type="SAM" id="Phobius"/>
    </source>
</evidence>
<feature type="transmembrane region" description="Helical" evidence="1">
    <location>
        <begin position="162"/>
        <end position="185"/>
    </location>
</feature>
<reference evidence="2 3" key="1">
    <citation type="submission" date="2009-01" db="EMBL/GenBank/DDBJ databases">
        <authorList>
            <person name="Qin X."/>
            <person name="Bachman B."/>
            <person name="Battles P."/>
            <person name="Bell A."/>
            <person name="Bess C."/>
            <person name="Bickham C."/>
            <person name="Chaboub L."/>
            <person name="Chen D."/>
            <person name="Coyle M."/>
            <person name="Deiros D.R."/>
            <person name="Dinh H."/>
            <person name="Forbes L."/>
            <person name="Fowler G."/>
            <person name="Francisco L."/>
            <person name="Fu Q."/>
            <person name="Gubbala S."/>
            <person name="Hale W."/>
            <person name="Han Y."/>
            <person name="Hemphill L."/>
            <person name="Highlander S.K."/>
            <person name="Hirani K."/>
            <person name="Hogues M."/>
            <person name="Jackson L."/>
            <person name="Jakkamsetti A."/>
            <person name="Javaid M."/>
            <person name="Jiang H."/>
            <person name="Korchina V."/>
            <person name="Kovar C."/>
            <person name="Lara F."/>
            <person name="Lee S."/>
            <person name="Mata R."/>
            <person name="Mathew T."/>
            <person name="Moen C."/>
            <person name="Morales K."/>
            <person name="Munidasa M."/>
            <person name="Nazareth L."/>
            <person name="Ngo R."/>
            <person name="Nguyen L."/>
            <person name="Okwuonu G."/>
            <person name="Ongeri F."/>
            <person name="Patil S."/>
            <person name="Petrosino J."/>
            <person name="Pham C."/>
            <person name="Pham P."/>
            <person name="Pu L.-L."/>
            <person name="Puazo M."/>
            <person name="Raj R."/>
            <person name="Reid J."/>
            <person name="Rouhana J."/>
            <person name="Saada N."/>
            <person name="Shang Y."/>
            <person name="Simmons D."/>
            <person name="Thornton R."/>
            <person name="Warren J."/>
            <person name="Weissenberger G."/>
            <person name="Zhang J."/>
            <person name="Zhang L."/>
            <person name="Zhou C."/>
            <person name="Zhu D."/>
            <person name="Muzny D."/>
            <person name="Worley K."/>
            <person name="Gibbs R."/>
        </authorList>
    </citation>
    <scope>NUCLEOTIDE SEQUENCE [LARGE SCALE GENOMIC DNA]</scope>
    <source>
        <strain evidence="2 3">CF48-3A</strain>
    </source>
</reference>
<feature type="transmembrane region" description="Helical" evidence="1">
    <location>
        <begin position="124"/>
        <end position="150"/>
    </location>
</feature>
<dbReference type="Proteomes" id="UP000003419">
    <property type="component" value="Unassembled WGS sequence"/>
</dbReference>
<name>A0A8D9S0D7_LIMRT</name>
<dbReference type="AlphaFoldDB" id="A0A8D9S0D7"/>
<dbReference type="EMBL" id="ACHG01000208">
    <property type="protein sequence ID" value="EEI64725.1"/>
    <property type="molecule type" value="Genomic_DNA"/>
</dbReference>
<evidence type="ECO:0000313" key="2">
    <source>
        <dbReference type="EMBL" id="EEI64725.1"/>
    </source>
</evidence>
<feature type="transmembrane region" description="Helical" evidence="1">
    <location>
        <begin position="32"/>
        <end position="51"/>
    </location>
</feature>
<proteinExistence type="predicted"/>
<accession>A0A8D9S0D7</accession>
<feature type="transmembrane region" description="Helical" evidence="1">
    <location>
        <begin position="90"/>
        <end position="112"/>
    </location>
</feature>
<organism evidence="2 3">
    <name type="scientific">Limosilactobacillus reuteri CF48-3A</name>
    <dbReference type="NCBI Taxonomy" id="525341"/>
    <lineage>
        <taxon>Bacteria</taxon>
        <taxon>Bacillati</taxon>
        <taxon>Bacillota</taxon>
        <taxon>Bacilli</taxon>
        <taxon>Lactobacillales</taxon>
        <taxon>Lactobacillaceae</taxon>
        <taxon>Limosilactobacillus</taxon>
    </lineage>
</organism>
<keyword evidence="1" id="KW-0812">Transmembrane</keyword>